<keyword evidence="1" id="KW-0812">Transmembrane</keyword>
<gene>
    <name evidence="2" type="ORF">BSQ44_11400</name>
</gene>
<keyword evidence="1" id="KW-1133">Transmembrane helix</keyword>
<dbReference type="Proteomes" id="UP000182840">
    <property type="component" value="Chromosome"/>
</dbReference>
<protein>
    <recommendedName>
        <fullName evidence="4">Transmembrane protein (PGPGW)</fullName>
    </recommendedName>
</protein>
<sequence length="77" mass="8985">MRILGRRVPMPRSRIARIPIGASLIVLGIFGFLPVLGFWMIPAGFLVLSYDVAMVRRWRRKLALRWERRRRPKGAGR</sequence>
<feature type="transmembrane region" description="Helical" evidence="1">
    <location>
        <begin position="15"/>
        <end position="33"/>
    </location>
</feature>
<keyword evidence="3" id="KW-1185">Reference proteome</keyword>
<dbReference type="RefSeq" id="WP_072608008.1">
    <property type="nucleotide sequence ID" value="NZ_CP018171.1"/>
</dbReference>
<evidence type="ECO:0000313" key="3">
    <source>
        <dbReference type="Proteomes" id="UP000182840"/>
    </source>
</evidence>
<dbReference type="KEGG" id="meso:BSQ44_11400"/>
<accession>A0A1L3SYU1</accession>
<dbReference type="STRING" id="1670800.BSQ44_11400"/>
<organism evidence="2 3">
    <name type="scientific">Aquibium oceanicum</name>
    <dbReference type="NCBI Taxonomy" id="1670800"/>
    <lineage>
        <taxon>Bacteria</taxon>
        <taxon>Pseudomonadati</taxon>
        <taxon>Pseudomonadota</taxon>
        <taxon>Alphaproteobacteria</taxon>
        <taxon>Hyphomicrobiales</taxon>
        <taxon>Phyllobacteriaceae</taxon>
        <taxon>Aquibium</taxon>
    </lineage>
</organism>
<evidence type="ECO:0000256" key="1">
    <source>
        <dbReference type="SAM" id="Phobius"/>
    </source>
</evidence>
<evidence type="ECO:0000313" key="2">
    <source>
        <dbReference type="EMBL" id="APH74550.1"/>
    </source>
</evidence>
<reference evidence="3" key="1">
    <citation type="submission" date="2016-11" db="EMBL/GenBank/DDBJ databases">
        <title>Mesorhizobium oceanicum sp. nov., isolated from deep seawater in South China Sea.</title>
        <authorList>
            <person name="Fu G.-Y."/>
        </authorList>
    </citation>
    <scope>NUCLEOTIDE SEQUENCE [LARGE SCALE GENOMIC DNA]</scope>
    <source>
        <strain evidence="3">B7</strain>
    </source>
</reference>
<dbReference type="AlphaFoldDB" id="A0A1L3SYU1"/>
<keyword evidence="1" id="KW-0472">Membrane</keyword>
<proteinExistence type="predicted"/>
<dbReference type="EMBL" id="CP018171">
    <property type="protein sequence ID" value="APH74550.1"/>
    <property type="molecule type" value="Genomic_DNA"/>
</dbReference>
<name>A0A1L3SYU1_9HYPH</name>
<evidence type="ECO:0008006" key="4">
    <source>
        <dbReference type="Google" id="ProtNLM"/>
    </source>
</evidence>